<proteinExistence type="predicted"/>
<gene>
    <name evidence="1" type="ORF">G7058_07995</name>
</gene>
<keyword evidence="2" id="KW-1185">Reference proteome</keyword>
<dbReference type="EMBL" id="CP049889">
    <property type="protein sequence ID" value="QIK51970.1"/>
    <property type="molecule type" value="Genomic_DNA"/>
</dbReference>
<dbReference type="GeneID" id="94553221"/>
<dbReference type="KEGG" id="jpo:G7058_07995"/>
<dbReference type="RefSeq" id="WP_166063032.1">
    <property type="nucleotide sequence ID" value="NZ_CP049889.1"/>
</dbReference>
<protein>
    <submittedName>
        <fullName evidence="1">Uncharacterized protein</fullName>
    </submittedName>
</protein>
<dbReference type="Proteomes" id="UP000501830">
    <property type="component" value="Chromosome"/>
</dbReference>
<accession>A0A6G7WI80</accession>
<evidence type="ECO:0000313" key="2">
    <source>
        <dbReference type="Proteomes" id="UP000501830"/>
    </source>
</evidence>
<sequence>MEVQNEAELLAGLERREETLVVKGELRETVRKLLKTKLTDEELMGFELGSAGTGGILAELIYWISGLLSKQPKLQKDMESAIRQYNAKLDDDKNIVLYLRQLDY</sequence>
<organism evidence="1 2">
    <name type="scientific">Jeotgalibaca porci</name>
    <dbReference type="NCBI Taxonomy" id="1868793"/>
    <lineage>
        <taxon>Bacteria</taxon>
        <taxon>Bacillati</taxon>
        <taxon>Bacillota</taxon>
        <taxon>Bacilli</taxon>
        <taxon>Lactobacillales</taxon>
        <taxon>Carnobacteriaceae</taxon>
        <taxon>Jeotgalibaca</taxon>
    </lineage>
</organism>
<name>A0A6G7WI80_9LACT</name>
<dbReference type="AlphaFoldDB" id="A0A6G7WI80"/>
<reference evidence="1 2" key="1">
    <citation type="journal article" date="2017" name="Int. J. Syst. Evol. Microbiol.">
        <title>Jeotgalibaca porci sp. nov. and Jeotgalibaca arthritidis sp. nov., isolated from pigs, and emended description of the genus Jeotgalibaca.</title>
        <authorList>
            <person name="Zamora L."/>
            <person name="Perez-Sancho M."/>
            <person name="Dominguez L."/>
            <person name="Fernandez-Garayzabal J.F."/>
            <person name="Vela A.I."/>
        </authorList>
    </citation>
    <scope>NUCLEOTIDE SEQUENCE [LARGE SCALE GENOMIC DNA]</scope>
    <source>
        <strain evidence="1 2">CCUG 69148</strain>
    </source>
</reference>
<evidence type="ECO:0000313" key="1">
    <source>
        <dbReference type="EMBL" id="QIK51970.1"/>
    </source>
</evidence>